<evidence type="ECO:0000313" key="2">
    <source>
        <dbReference type="Proteomes" id="UP001321908"/>
    </source>
</evidence>
<accession>A0ABZ0Y8X8</accession>
<evidence type="ECO:0000313" key="1">
    <source>
        <dbReference type="EMBL" id="WQH08518.1"/>
    </source>
</evidence>
<dbReference type="Proteomes" id="UP001321908">
    <property type="component" value="Chromosome"/>
</dbReference>
<dbReference type="EMBL" id="CP140151">
    <property type="protein sequence ID" value="WQH08518.1"/>
    <property type="molecule type" value="Genomic_DNA"/>
</dbReference>
<protein>
    <recommendedName>
        <fullName evidence="3">Zinc finger Ogr/Delta-type domain-containing protein</fullName>
    </recommendedName>
</protein>
<gene>
    <name evidence="1" type="ORF">SR908_13680</name>
</gene>
<evidence type="ECO:0008006" key="3">
    <source>
        <dbReference type="Google" id="ProtNLM"/>
    </source>
</evidence>
<proteinExistence type="predicted"/>
<name>A0ABZ0Y8X8_9GAMM</name>
<reference evidence="1 2" key="1">
    <citation type="submission" date="2023-11" db="EMBL/GenBank/DDBJ databases">
        <title>MicrobeMod: A computational toolkit for identifying prokaryotic methylation and restriction-modification with nanopore sequencing.</title>
        <authorList>
            <person name="Crits-Christoph A."/>
            <person name="Kang S.C."/>
            <person name="Lee H."/>
            <person name="Ostrov N."/>
        </authorList>
    </citation>
    <scope>NUCLEOTIDE SEQUENCE [LARGE SCALE GENOMIC DNA]</scope>
    <source>
        <strain evidence="1 2">ATCC 43984</strain>
    </source>
</reference>
<organism evidence="1 2">
    <name type="scientific">Chromohalobacter canadensis</name>
    <dbReference type="NCBI Taxonomy" id="141389"/>
    <lineage>
        <taxon>Bacteria</taxon>
        <taxon>Pseudomonadati</taxon>
        <taxon>Pseudomonadota</taxon>
        <taxon>Gammaproteobacteria</taxon>
        <taxon>Oceanospirillales</taxon>
        <taxon>Halomonadaceae</taxon>
        <taxon>Chromohalobacter</taxon>
    </lineage>
</organism>
<dbReference type="RefSeq" id="WP_246920765.1">
    <property type="nucleotide sequence ID" value="NZ_CP140151.1"/>
</dbReference>
<keyword evidence="2" id="KW-1185">Reference proteome</keyword>
<sequence length="67" mass="7248">MSVRCPHCDEGLKTQPEKLDPAPIYEATTVLAQCANSFCGWGGHLKVSLERVTKSSRLEAATEATDV</sequence>